<dbReference type="InterPro" id="IPR020556">
    <property type="entry name" value="Amidase_CS"/>
</dbReference>
<feature type="domain" description="Amidase" evidence="11">
    <location>
        <begin position="22"/>
        <end position="463"/>
    </location>
</feature>
<dbReference type="NCBIfam" id="TIGR00132">
    <property type="entry name" value="gatA"/>
    <property type="match status" value="1"/>
</dbReference>
<keyword evidence="8 10" id="KW-0648">Protein biosynthesis</keyword>
<dbReference type="Proteomes" id="UP001212189">
    <property type="component" value="Chromosome"/>
</dbReference>
<dbReference type="Gene3D" id="3.90.1300.10">
    <property type="entry name" value="Amidase signature (AS) domain"/>
    <property type="match status" value="1"/>
</dbReference>
<dbReference type="InterPro" id="IPR000120">
    <property type="entry name" value="Amidase"/>
</dbReference>
<evidence type="ECO:0000256" key="7">
    <source>
        <dbReference type="ARBA" id="ARBA00022840"/>
    </source>
</evidence>
<dbReference type="EC" id="6.3.5.7" evidence="3 10"/>
<evidence type="ECO:0000256" key="1">
    <source>
        <dbReference type="ARBA" id="ARBA00008069"/>
    </source>
</evidence>
<dbReference type="GO" id="GO:0050567">
    <property type="term" value="F:glutaminyl-tRNA synthase (glutamine-hydrolyzing) activity"/>
    <property type="evidence" value="ECO:0007669"/>
    <property type="project" value="UniProtKB-UniRule"/>
</dbReference>
<evidence type="ECO:0000256" key="2">
    <source>
        <dbReference type="ARBA" id="ARBA00011123"/>
    </source>
</evidence>
<comment type="subunit">
    <text evidence="2 10">Heterotrimer of A, B and C subunits.</text>
</comment>
<evidence type="ECO:0000259" key="11">
    <source>
        <dbReference type="Pfam" id="PF01425"/>
    </source>
</evidence>
<sequence length="483" mass="51951">MHQLTLANISKALTAKQFSARELTAHLLARIEHQDPQLNSFITVTADSALQQADAADQQRSNGNNAPLLGVPLAHKDLFCTAGVRTSCASKMLDNFIAPYSASVVTNLTQAGCISLGKLNMDEFAMGSSGETSFYGASKNPWDLTRVPGGSSSGSAVAVAARLVPAATGSDSGGSIRQPAAFTGLTGIKPTYGRISRWGMTAYASSFDQAGFLAHNAEDCAMLLQATAGFDERDSTSAQQPVDDYAAALTQPLQGLRIGLPKEYFDSRLDSRIGDVTQNAIAQLKQLGATFVDISLPTLPHAVPAYYVIASAEASTNLARFDGVRFGYRCKDPQNLEDMYARSRDEAFGDEVKRRIMMGTYALSTGYYDAYYLKAQKIRRLIKDDFVSAFKDVDLILGPTTPNLPWQLGSKVNDPVAAYLEDIYTVPANLAGIPGLSMPAGLVDGLPVGVQLLAPYFEEGRLLQVAHQFQQHTDWHTQAPAGF</sequence>
<dbReference type="EMBL" id="CP114976">
    <property type="protein sequence ID" value="WBE25157.1"/>
    <property type="molecule type" value="Genomic_DNA"/>
</dbReference>
<dbReference type="PANTHER" id="PTHR11895:SF151">
    <property type="entry name" value="GLUTAMYL-TRNA(GLN) AMIDOTRANSFERASE SUBUNIT A"/>
    <property type="match status" value="1"/>
</dbReference>
<dbReference type="InterPro" id="IPR036928">
    <property type="entry name" value="AS_sf"/>
</dbReference>
<dbReference type="KEGG" id="dce:O6P33_12530"/>
<accession>A0AAE9VPJ3</accession>
<protein>
    <recommendedName>
        <fullName evidence="4 10">Glutamyl-tRNA(Gln) amidotransferase subunit A</fullName>
        <shortName evidence="10">Glu-ADT subunit A</shortName>
        <ecNumber evidence="3 10">6.3.5.7</ecNumber>
    </recommendedName>
</protein>
<dbReference type="SUPFAM" id="SSF75304">
    <property type="entry name" value="Amidase signature (AS) enzymes"/>
    <property type="match status" value="1"/>
</dbReference>
<organism evidence="12 13">
    <name type="scientific">Denitrificimonas caeni</name>
    <dbReference type="NCBI Taxonomy" id="521720"/>
    <lineage>
        <taxon>Bacteria</taxon>
        <taxon>Pseudomonadati</taxon>
        <taxon>Pseudomonadota</taxon>
        <taxon>Gammaproteobacteria</taxon>
        <taxon>Pseudomonadales</taxon>
        <taxon>Pseudomonadaceae</taxon>
        <taxon>Denitrificimonas</taxon>
    </lineage>
</organism>
<keyword evidence="13" id="KW-1185">Reference proteome</keyword>
<name>A0AAE9VPJ3_9GAMM</name>
<reference evidence="12 13" key="1">
    <citation type="submission" date="2022-12" db="EMBL/GenBank/DDBJ databases">
        <title>Coexistence and Characterization of a Novel Tigecycline Resistance gene tet(X) variant and blaNDM-1 in a Pseudomonas caeni Isolate of Chicken Origin.</title>
        <authorList>
            <person name="Lu X."/>
            <person name="Zhang L."/>
            <person name="Li R."/>
            <person name="Wang Z."/>
        </authorList>
    </citation>
    <scope>NUCLEOTIDE SEQUENCE [LARGE SCALE GENOMIC DNA]</scope>
    <source>
        <strain evidence="12 13">CE14</strain>
    </source>
</reference>
<feature type="active site" description="Charge relay system" evidence="10">
    <location>
        <position position="151"/>
    </location>
</feature>
<dbReference type="PANTHER" id="PTHR11895">
    <property type="entry name" value="TRANSAMIDASE"/>
    <property type="match status" value="1"/>
</dbReference>
<evidence type="ECO:0000313" key="13">
    <source>
        <dbReference type="Proteomes" id="UP001212189"/>
    </source>
</evidence>
<evidence type="ECO:0000256" key="4">
    <source>
        <dbReference type="ARBA" id="ARBA00014428"/>
    </source>
</evidence>
<gene>
    <name evidence="10 12" type="primary">gatA</name>
    <name evidence="12" type="ORF">O6P33_12530</name>
</gene>
<dbReference type="GO" id="GO:0030956">
    <property type="term" value="C:glutamyl-tRNA(Gln) amidotransferase complex"/>
    <property type="evidence" value="ECO:0007669"/>
    <property type="project" value="InterPro"/>
</dbReference>
<dbReference type="GO" id="GO:0006412">
    <property type="term" value="P:translation"/>
    <property type="evidence" value="ECO:0007669"/>
    <property type="project" value="UniProtKB-UniRule"/>
</dbReference>
<comment type="function">
    <text evidence="10">Allows the formation of correctly charged Gln-tRNA(Gln) through the transamidation of misacylated Glu-tRNA(Gln) in organisms which lack glutaminyl-tRNA synthetase. The reaction takes place in the presence of glutamine and ATP through an activated gamma-phospho-Glu-tRNA(Gln).</text>
</comment>
<keyword evidence="6 10" id="KW-0547">Nucleotide-binding</keyword>
<dbReference type="RefSeq" id="WP_269818102.1">
    <property type="nucleotide sequence ID" value="NZ_CP114976.1"/>
</dbReference>
<evidence type="ECO:0000313" key="12">
    <source>
        <dbReference type="EMBL" id="WBE25157.1"/>
    </source>
</evidence>
<evidence type="ECO:0000256" key="9">
    <source>
        <dbReference type="ARBA" id="ARBA00047407"/>
    </source>
</evidence>
<evidence type="ECO:0000256" key="3">
    <source>
        <dbReference type="ARBA" id="ARBA00012739"/>
    </source>
</evidence>
<feature type="active site" description="Acyl-ester intermediate" evidence="10">
    <location>
        <position position="175"/>
    </location>
</feature>
<dbReference type="InterPro" id="IPR004412">
    <property type="entry name" value="GatA"/>
</dbReference>
<dbReference type="HAMAP" id="MF_00120">
    <property type="entry name" value="GatA"/>
    <property type="match status" value="1"/>
</dbReference>
<dbReference type="PROSITE" id="PS00571">
    <property type="entry name" value="AMIDASES"/>
    <property type="match status" value="1"/>
</dbReference>
<evidence type="ECO:0000256" key="5">
    <source>
        <dbReference type="ARBA" id="ARBA00022598"/>
    </source>
</evidence>
<proteinExistence type="inferred from homology"/>
<feature type="active site" description="Charge relay system" evidence="10">
    <location>
        <position position="76"/>
    </location>
</feature>
<keyword evidence="5 10" id="KW-0436">Ligase</keyword>
<dbReference type="AlphaFoldDB" id="A0AAE9VPJ3"/>
<evidence type="ECO:0000256" key="10">
    <source>
        <dbReference type="HAMAP-Rule" id="MF_00120"/>
    </source>
</evidence>
<dbReference type="GO" id="GO:0005524">
    <property type="term" value="F:ATP binding"/>
    <property type="evidence" value="ECO:0007669"/>
    <property type="project" value="UniProtKB-KW"/>
</dbReference>
<dbReference type="InterPro" id="IPR023631">
    <property type="entry name" value="Amidase_dom"/>
</dbReference>
<evidence type="ECO:0000256" key="8">
    <source>
        <dbReference type="ARBA" id="ARBA00022917"/>
    </source>
</evidence>
<keyword evidence="7 10" id="KW-0067">ATP-binding</keyword>
<comment type="catalytic activity">
    <reaction evidence="9 10">
        <text>L-glutamyl-tRNA(Gln) + L-glutamine + ATP + H2O = L-glutaminyl-tRNA(Gln) + L-glutamate + ADP + phosphate + H(+)</text>
        <dbReference type="Rhea" id="RHEA:17521"/>
        <dbReference type="Rhea" id="RHEA-COMP:9681"/>
        <dbReference type="Rhea" id="RHEA-COMP:9684"/>
        <dbReference type="ChEBI" id="CHEBI:15377"/>
        <dbReference type="ChEBI" id="CHEBI:15378"/>
        <dbReference type="ChEBI" id="CHEBI:29985"/>
        <dbReference type="ChEBI" id="CHEBI:30616"/>
        <dbReference type="ChEBI" id="CHEBI:43474"/>
        <dbReference type="ChEBI" id="CHEBI:58359"/>
        <dbReference type="ChEBI" id="CHEBI:78520"/>
        <dbReference type="ChEBI" id="CHEBI:78521"/>
        <dbReference type="ChEBI" id="CHEBI:456216"/>
        <dbReference type="EC" id="6.3.5.7"/>
    </reaction>
</comment>
<evidence type="ECO:0000256" key="6">
    <source>
        <dbReference type="ARBA" id="ARBA00022741"/>
    </source>
</evidence>
<comment type="similarity">
    <text evidence="1 10">Belongs to the amidase family. GatA subfamily.</text>
</comment>
<dbReference type="Pfam" id="PF01425">
    <property type="entry name" value="Amidase"/>
    <property type="match status" value="1"/>
</dbReference>